<dbReference type="OrthoDB" id="529575at2"/>
<dbReference type="STRING" id="173990.SAMN05660691_00012"/>
<accession>A0A1H6J1N9</accession>
<dbReference type="AlphaFoldDB" id="A0A1H6J1N9"/>
<name>A0A1H6J1N9_9GAMM</name>
<proteinExistence type="predicted"/>
<protein>
    <submittedName>
        <fullName evidence="1">Uncharacterized protein</fullName>
    </submittedName>
</protein>
<dbReference type="EMBL" id="FNXF01000001">
    <property type="protein sequence ID" value="SEH54486.1"/>
    <property type="molecule type" value="Genomic_DNA"/>
</dbReference>
<reference evidence="2" key="1">
    <citation type="submission" date="2016-10" db="EMBL/GenBank/DDBJ databases">
        <authorList>
            <person name="Varghese N."/>
            <person name="Submissions S."/>
        </authorList>
    </citation>
    <scope>NUCLEOTIDE SEQUENCE [LARGE SCALE GENOMIC DNA]</scope>
    <source>
        <strain evidence="2">DSM 17616</strain>
    </source>
</reference>
<evidence type="ECO:0000313" key="1">
    <source>
        <dbReference type="EMBL" id="SEH54486.1"/>
    </source>
</evidence>
<dbReference type="Proteomes" id="UP000199371">
    <property type="component" value="Unassembled WGS sequence"/>
</dbReference>
<sequence length="60" mass="6975">MALETYLRKFRELNTMHLQGHNKPHKVCMLLAVMDLIECGVIGENRIEFNEALTFVRSGR</sequence>
<organism evidence="1 2">
    <name type="scientific">Rheinheimera pacifica</name>
    <dbReference type="NCBI Taxonomy" id="173990"/>
    <lineage>
        <taxon>Bacteria</taxon>
        <taxon>Pseudomonadati</taxon>
        <taxon>Pseudomonadota</taxon>
        <taxon>Gammaproteobacteria</taxon>
        <taxon>Chromatiales</taxon>
        <taxon>Chromatiaceae</taxon>
        <taxon>Rheinheimera</taxon>
    </lineage>
</organism>
<keyword evidence="2" id="KW-1185">Reference proteome</keyword>
<evidence type="ECO:0000313" key="2">
    <source>
        <dbReference type="Proteomes" id="UP000199371"/>
    </source>
</evidence>
<dbReference type="RefSeq" id="WP_092788902.1">
    <property type="nucleotide sequence ID" value="NZ_FNXF01000001.1"/>
</dbReference>
<gene>
    <name evidence="1" type="ORF">SAMN05660691_00012</name>
</gene>